<proteinExistence type="predicted"/>
<evidence type="ECO:0000313" key="3">
    <source>
        <dbReference type="EMBL" id="TYP76906.1"/>
    </source>
</evidence>
<keyword evidence="3" id="KW-0121">Carboxypeptidase</keyword>
<dbReference type="InterPro" id="IPR013784">
    <property type="entry name" value="Carb-bd-like_fold"/>
</dbReference>
<dbReference type="EMBL" id="VNHU01000001">
    <property type="protein sequence ID" value="TYP76906.1"/>
    <property type="molecule type" value="Genomic_DNA"/>
</dbReference>
<feature type="chain" id="PRO_5024408642" evidence="1">
    <location>
        <begin position="23"/>
        <end position="284"/>
    </location>
</feature>
<keyword evidence="4" id="KW-1185">Reference proteome</keyword>
<accession>A0A5S5CF38</accession>
<dbReference type="OrthoDB" id="2111471at2"/>
<feature type="signal peptide" evidence="1">
    <location>
        <begin position="1"/>
        <end position="22"/>
    </location>
</feature>
<dbReference type="PROSITE" id="PS51257">
    <property type="entry name" value="PROKAR_LIPOPROTEIN"/>
    <property type="match status" value="1"/>
</dbReference>
<evidence type="ECO:0000259" key="2">
    <source>
        <dbReference type="Pfam" id="PF14321"/>
    </source>
</evidence>
<protein>
    <submittedName>
        <fullName evidence="3">Carboxypeptidase family protein</fullName>
    </submittedName>
</protein>
<dbReference type="Pfam" id="PF13620">
    <property type="entry name" value="CarboxypepD_reg"/>
    <property type="match status" value="1"/>
</dbReference>
<dbReference type="Proteomes" id="UP000324376">
    <property type="component" value="Unassembled WGS sequence"/>
</dbReference>
<evidence type="ECO:0000256" key="1">
    <source>
        <dbReference type="SAM" id="SignalP"/>
    </source>
</evidence>
<gene>
    <name evidence="3" type="ORF">BD809_10151</name>
</gene>
<reference evidence="3 4" key="1">
    <citation type="submission" date="2019-07" db="EMBL/GenBank/DDBJ databases">
        <title>Genomic Encyclopedia of Archaeal and Bacterial Type Strains, Phase II (KMG-II): from individual species to whole genera.</title>
        <authorList>
            <person name="Goeker M."/>
        </authorList>
    </citation>
    <scope>NUCLEOTIDE SEQUENCE [LARGE SCALE GENOMIC DNA]</scope>
    <source>
        <strain evidence="3 4">DSM 17527</strain>
    </source>
</reference>
<sequence>MMKIKNLILAALAVVTTLTSCSNDESSASGKMVVRVTDAPFQYDLVKETNVTITKIEGRSENKDSESSYVTLTEKEATINLLELNNGLTETLADIEIPSGSYNLFRIYIKDASVVLKDGTVYNLKVPSGAQSGLKVFVDPFITVGEGTTGEILLDFDISKSFVAQGNPNSTNGITGFIFKPVIKASNSSTSSSLSGTVTGESFEFGTAPIALEGAQISVFAADTLNTTTFTNADGTYKVMGLSAGTYTVTAEANFYTMETAENVTITSGVDAIQDFLLKLPQEN</sequence>
<organism evidence="3 4">
    <name type="scientific">Aquimarina intermedia</name>
    <dbReference type="NCBI Taxonomy" id="350814"/>
    <lineage>
        <taxon>Bacteria</taxon>
        <taxon>Pseudomonadati</taxon>
        <taxon>Bacteroidota</taxon>
        <taxon>Flavobacteriia</taxon>
        <taxon>Flavobacteriales</taxon>
        <taxon>Flavobacteriaceae</taxon>
        <taxon>Aquimarina</taxon>
    </lineage>
</organism>
<dbReference type="GO" id="GO:0004180">
    <property type="term" value="F:carboxypeptidase activity"/>
    <property type="evidence" value="ECO:0007669"/>
    <property type="project" value="UniProtKB-KW"/>
</dbReference>
<dbReference type="InterPro" id="IPR025491">
    <property type="entry name" value="DUF4382"/>
</dbReference>
<dbReference type="Pfam" id="PF14321">
    <property type="entry name" value="DUF4382"/>
    <property type="match status" value="1"/>
</dbReference>
<dbReference type="GO" id="GO:0030246">
    <property type="term" value="F:carbohydrate binding"/>
    <property type="evidence" value="ECO:0007669"/>
    <property type="project" value="InterPro"/>
</dbReference>
<evidence type="ECO:0000313" key="4">
    <source>
        <dbReference type="Proteomes" id="UP000324376"/>
    </source>
</evidence>
<dbReference type="SUPFAM" id="SSF49452">
    <property type="entry name" value="Starch-binding domain-like"/>
    <property type="match status" value="1"/>
</dbReference>
<keyword evidence="3" id="KW-0378">Hydrolase</keyword>
<dbReference type="Gene3D" id="2.60.40.1120">
    <property type="entry name" value="Carboxypeptidase-like, regulatory domain"/>
    <property type="match status" value="1"/>
</dbReference>
<dbReference type="AlphaFoldDB" id="A0A5S5CF38"/>
<comment type="caution">
    <text evidence="3">The sequence shown here is derived from an EMBL/GenBank/DDBJ whole genome shotgun (WGS) entry which is preliminary data.</text>
</comment>
<feature type="domain" description="DUF4382" evidence="2">
    <location>
        <begin position="30"/>
        <end position="172"/>
    </location>
</feature>
<keyword evidence="3" id="KW-0645">Protease</keyword>
<name>A0A5S5CF38_9FLAO</name>
<keyword evidence="1" id="KW-0732">Signal</keyword>